<dbReference type="GO" id="GO:0009279">
    <property type="term" value="C:cell outer membrane"/>
    <property type="evidence" value="ECO:0007669"/>
    <property type="project" value="UniProtKB-SubCell"/>
</dbReference>
<dbReference type="InterPro" id="IPR036942">
    <property type="entry name" value="Beta-barrel_TonB_sf"/>
</dbReference>
<dbReference type="InterPro" id="IPR008969">
    <property type="entry name" value="CarboxyPept-like_regulatory"/>
</dbReference>
<feature type="domain" description="TonB-dependent receptor-like beta-barrel" evidence="10">
    <location>
        <begin position="446"/>
        <end position="925"/>
    </location>
</feature>
<evidence type="ECO:0000256" key="7">
    <source>
        <dbReference type="ARBA" id="ARBA00023237"/>
    </source>
</evidence>
<dbReference type="AlphaFoldDB" id="A0A1H8GTH8"/>
<comment type="similarity">
    <text evidence="8">Belongs to the TonB-dependent receptor family.</text>
</comment>
<evidence type="ECO:0000256" key="8">
    <source>
        <dbReference type="PROSITE-ProRule" id="PRU01360"/>
    </source>
</evidence>
<comment type="subcellular location">
    <subcellularLocation>
        <location evidence="1 8">Cell outer membrane</location>
        <topology evidence="1 8">Multi-pass membrane protein</topology>
    </subcellularLocation>
</comment>
<keyword evidence="5" id="KW-0798">TonB box</keyword>
<feature type="chain" id="PRO_5011565337" evidence="9">
    <location>
        <begin position="22"/>
        <end position="1079"/>
    </location>
</feature>
<keyword evidence="9" id="KW-0732">Signal</keyword>
<dbReference type="SUPFAM" id="SSF49464">
    <property type="entry name" value="Carboxypeptidase regulatory domain-like"/>
    <property type="match status" value="1"/>
</dbReference>
<evidence type="ECO:0000256" key="5">
    <source>
        <dbReference type="ARBA" id="ARBA00023077"/>
    </source>
</evidence>
<evidence type="ECO:0000256" key="1">
    <source>
        <dbReference type="ARBA" id="ARBA00004571"/>
    </source>
</evidence>
<dbReference type="PROSITE" id="PS52016">
    <property type="entry name" value="TONB_DEPENDENT_REC_3"/>
    <property type="match status" value="1"/>
</dbReference>
<dbReference type="InterPro" id="IPR039426">
    <property type="entry name" value="TonB-dep_rcpt-like"/>
</dbReference>
<evidence type="ECO:0000256" key="4">
    <source>
        <dbReference type="ARBA" id="ARBA00022692"/>
    </source>
</evidence>
<keyword evidence="7 8" id="KW-0998">Cell outer membrane</keyword>
<evidence type="ECO:0000256" key="2">
    <source>
        <dbReference type="ARBA" id="ARBA00022448"/>
    </source>
</evidence>
<reference evidence="12" key="1">
    <citation type="submission" date="2016-10" db="EMBL/GenBank/DDBJ databases">
        <authorList>
            <person name="Varghese N."/>
            <person name="Submissions S."/>
        </authorList>
    </citation>
    <scope>NUCLEOTIDE SEQUENCE [LARGE SCALE GENOMIC DNA]</scope>
    <source>
        <strain evidence="12">Gh-48</strain>
    </source>
</reference>
<dbReference type="OrthoDB" id="9768177at2"/>
<proteinExistence type="inferred from homology"/>
<evidence type="ECO:0000256" key="6">
    <source>
        <dbReference type="ARBA" id="ARBA00023136"/>
    </source>
</evidence>
<keyword evidence="2 8" id="KW-0813">Transport</keyword>
<sequence length="1079" mass="118067">MKKLLLASWCLFMLFISVVHAQNKTVTGRVTSKDDGLPLPGVSVRVVGTTVGTQTNADGKFSLSVPSSAKSLSFSFIGFTSTTVEITSAPLDVKLTSSANKLSEVVITGAYGTKQSSRSASYAAQVVKSDALNTIRQPNVNNALAGKVAGVQVRSQSAAALGRNTNIRLRGATGFGSGNNPLYVVDGTIMPNADDLSNDDIDNISILNGPAASAQFGSQGAYGAIVISTKKGKKSKGVGVELNLGANFDKAYILPNYQNTYGGGASADFIQYHWKDGDPEGWKALDGKYYPDYTDDSSWGPKMVGQEYIPWYAWAAGTKYSFKTAKWTPQPDNAKDFFRTGVALNNSVAFTKAADDYNIRMSYNNQHTTGIVPETWLNKNNFTLNANFDLNKHLTAGASINYSGTQLHGQISDAYASASSGSFNSWFHRDLDMGIMKELQDLKSPDGTYVSWNHQNPNSYDPSNPGAFYAGNYWYNPYLWQKQWQNLNTRDRLYGNIYLQYKINNDLSFKVTYRRNQTNTWNEGKISSEIQASGTQTGQKATYATSNSYSNRENYETLLNYDKQIKDFHLNVNAGSDFYNWSYKDNSATTNNGLSVPDLYTLANSVDPISASNGRTQEQYRAVFAKASANYKRIVYVDATLRNDWFSTISTVNNANSVLSKSFGGSFVFSELLPEYKDWLSYGKVRGSWGQVPLALGTTTETFGAYRNNTLYGIAANKWNGALLQGGPTQFVDPALHGTTTTSKEVGLDLGFFNDRLTFGATYWAADDKDIPLGLAVNAASGVSSILTNVGLIKRRGLEITASGTPIKLPNFSWTVSTNFAQLLDNTVVEISNKYGVDRVQVAGVWGTDMPYLINQKGKWWGQIYGNGIKRNSAGIPILTSSGAYINDPNVYFGSALPKYTGGLQNSFTLFKDFVLSANIDYQFGGKFVSLSNRWGQYSGLTANTAALNDKGMSVRDPVADGGGVKVTGVDANNNPVTYYVDAKSYYQGLTNNKTYDPYVYDLTFIKLREVAIGYNLPIKKWGLGNVFQSARLDLTGRNLLLIYAKSKDFDPSEISATEGETAQYPGTRGIGFNLKVTF</sequence>
<dbReference type="Gene3D" id="2.170.130.10">
    <property type="entry name" value="TonB-dependent receptor, plug domain"/>
    <property type="match status" value="1"/>
</dbReference>
<dbReference type="STRING" id="551995.SAMN05192574_103276"/>
<dbReference type="EMBL" id="FOCL01000003">
    <property type="protein sequence ID" value="SEN47431.1"/>
    <property type="molecule type" value="Genomic_DNA"/>
</dbReference>
<keyword evidence="6 8" id="KW-0472">Membrane</keyword>
<organism evidence="11 12">
    <name type="scientific">Mucilaginibacter gossypiicola</name>
    <dbReference type="NCBI Taxonomy" id="551995"/>
    <lineage>
        <taxon>Bacteria</taxon>
        <taxon>Pseudomonadati</taxon>
        <taxon>Bacteroidota</taxon>
        <taxon>Sphingobacteriia</taxon>
        <taxon>Sphingobacteriales</taxon>
        <taxon>Sphingobacteriaceae</taxon>
        <taxon>Mucilaginibacter</taxon>
    </lineage>
</organism>
<keyword evidence="3 8" id="KW-1134">Transmembrane beta strand</keyword>
<dbReference type="Gene3D" id="2.60.40.1120">
    <property type="entry name" value="Carboxypeptidase-like, regulatory domain"/>
    <property type="match status" value="1"/>
</dbReference>
<evidence type="ECO:0000313" key="12">
    <source>
        <dbReference type="Proteomes" id="UP000198942"/>
    </source>
</evidence>
<dbReference type="Pfam" id="PF00593">
    <property type="entry name" value="TonB_dep_Rec_b-barrel"/>
    <property type="match status" value="1"/>
</dbReference>
<evidence type="ECO:0000259" key="10">
    <source>
        <dbReference type="Pfam" id="PF00593"/>
    </source>
</evidence>
<accession>A0A1H8GTH8</accession>
<dbReference type="InterPro" id="IPR023996">
    <property type="entry name" value="TonB-dep_OMP_SusC/RagA"/>
</dbReference>
<dbReference type="InterPro" id="IPR037066">
    <property type="entry name" value="Plug_dom_sf"/>
</dbReference>
<gene>
    <name evidence="11" type="ORF">SAMN05192574_103276</name>
</gene>
<evidence type="ECO:0000256" key="9">
    <source>
        <dbReference type="SAM" id="SignalP"/>
    </source>
</evidence>
<dbReference type="InterPro" id="IPR000531">
    <property type="entry name" value="Beta-barrel_TonB"/>
</dbReference>
<dbReference type="Gene3D" id="2.40.170.20">
    <property type="entry name" value="TonB-dependent receptor, beta-barrel domain"/>
    <property type="match status" value="1"/>
</dbReference>
<name>A0A1H8GTH8_9SPHI</name>
<dbReference type="Pfam" id="PF13715">
    <property type="entry name" value="CarbopepD_reg_2"/>
    <property type="match status" value="1"/>
</dbReference>
<dbReference type="Proteomes" id="UP000198942">
    <property type="component" value="Unassembled WGS sequence"/>
</dbReference>
<feature type="signal peptide" evidence="9">
    <location>
        <begin position="1"/>
        <end position="21"/>
    </location>
</feature>
<dbReference type="RefSeq" id="WP_091210615.1">
    <property type="nucleotide sequence ID" value="NZ_FOCL01000003.1"/>
</dbReference>
<evidence type="ECO:0000313" key="11">
    <source>
        <dbReference type="EMBL" id="SEN47431.1"/>
    </source>
</evidence>
<protein>
    <submittedName>
        <fullName evidence="11">TonB-linked outer membrane protein, SusC/RagA family</fullName>
    </submittedName>
</protein>
<keyword evidence="12" id="KW-1185">Reference proteome</keyword>
<keyword evidence="4 8" id="KW-0812">Transmembrane</keyword>
<dbReference type="SUPFAM" id="SSF56935">
    <property type="entry name" value="Porins"/>
    <property type="match status" value="1"/>
</dbReference>
<dbReference type="NCBIfam" id="TIGR04056">
    <property type="entry name" value="OMP_RagA_SusC"/>
    <property type="match status" value="1"/>
</dbReference>
<evidence type="ECO:0000256" key="3">
    <source>
        <dbReference type="ARBA" id="ARBA00022452"/>
    </source>
</evidence>